<accession>A0A9Y2JN98</accession>
<name>A0A9Y2JN98_9PSEU</name>
<sequence>MRFRNRREAGRILAARLRYLRGHEPVVLGLPRGGVVVAREVADALYAPLDALLVHKIRAPGRPELAIGAVAEPDVVVSNPAIIRTLKLTPAAFSRAARSAKVELARRAALYHPGHPPLPVAGQTVVLADDGIATGATVRAAIRVLRARQARRIILAVPVAPFEVLRALSPAVDQIACALPLKRMNSVGAWYSDFDEVEDSEVLRLLMPEPAPAGTARP</sequence>
<proteinExistence type="predicted"/>
<dbReference type="KEGG" id="amog:QRX60_41665"/>
<dbReference type="GO" id="GO:0016757">
    <property type="term" value="F:glycosyltransferase activity"/>
    <property type="evidence" value="ECO:0007669"/>
    <property type="project" value="UniProtKB-KW"/>
</dbReference>
<dbReference type="InterPro" id="IPR000836">
    <property type="entry name" value="PRTase_dom"/>
</dbReference>
<organism evidence="2 3">
    <name type="scientific">Amycolatopsis mongoliensis</name>
    <dbReference type="NCBI Taxonomy" id="715475"/>
    <lineage>
        <taxon>Bacteria</taxon>
        <taxon>Bacillati</taxon>
        <taxon>Actinomycetota</taxon>
        <taxon>Actinomycetes</taxon>
        <taxon>Pseudonocardiales</taxon>
        <taxon>Pseudonocardiaceae</taxon>
        <taxon>Amycolatopsis</taxon>
    </lineage>
</organism>
<dbReference type="AlphaFoldDB" id="A0A9Y2JN98"/>
<protein>
    <submittedName>
        <fullName evidence="2">Phosphoribosyltransferase family protein</fullName>
    </submittedName>
</protein>
<keyword evidence="2" id="KW-0328">Glycosyltransferase</keyword>
<dbReference type="InterPro" id="IPR029057">
    <property type="entry name" value="PRTase-like"/>
</dbReference>
<dbReference type="Pfam" id="PF00156">
    <property type="entry name" value="Pribosyltran"/>
    <property type="match status" value="1"/>
</dbReference>
<evidence type="ECO:0000313" key="2">
    <source>
        <dbReference type="EMBL" id="WIY00502.1"/>
    </source>
</evidence>
<dbReference type="CDD" id="cd06223">
    <property type="entry name" value="PRTases_typeI"/>
    <property type="match status" value="1"/>
</dbReference>
<reference evidence="2 3" key="1">
    <citation type="submission" date="2023-06" db="EMBL/GenBank/DDBJ databases">
        <authorList>
            <person name="Oyuntsetseg B."/>
            <person name="Kim S.B."/>
        </authorList>
    </citation>
    <scope>NUCLEOTIDE SEQUENCE [LARGE SCALE GENOMIC DNA]</scope>
    <source>
        <strain evidence="2 3">4-36</strain>
    </source>
</reference>
<dbReference type="EMBL" id="CP127295">
    <property type="protein sequence ID" value="WIY00502.1"/>
    <property type="molecule type" value="Genomic_DNA"/>
</dbReference>
<dbReference type="Gene3D" id="3.30.1310.20">
    <property type="entry name" value="PRTase-like"/>
    <property type="match status" value="1"/>
</dbReference>
<keyword evidence="3" id="KW-1185">Reference proteome</keyword>
<evidence type="ECO:0000313" key="3">
    <source>
        <dbReference type="Proteomes" id="UP001239397"/>
    </source>
</evidence>
<dbReference type="Gene3D" id="3.40.50.2020">
    <property type="match status" value="1"/>
</dbReference>
<keyword evidence="2" id="KW-0808">Transferase</keyword>
<evidence type="ECO:0000259" key="1">
    <source>
        <dbReference type="Pfam" id="PF00156"/>
    </source>
</evidence>
<dbReference type="Proteomes" id="UP001239397">
    <property type="component" value="Chromosome"/>
</dbReference>
<feature type="domain" description="Phosphoribosyltransferase" evidence="1">
    <location>
        <begin position="8"/>
        <end position="160"/>
    </location>
</feature>
<gene>
    <name evidence="2" type="ORF">QRX60_41665</name>
</gene>
<dbReference type="RefSeq" id="WP_285996968.1">
    <property type="nucleotide sequence ID" value="NZ_CP127295.1"/>
</dbReference>
<dbReference type="SUPFAM" id="SSF53271">
    <property type="entry name" value="PRTase-like"/>
    <property type="match status" value="1"/>
</dbReference>